<comment type="caution">
    <text evidence="2">The sequence shown here is derived from an EMBL/GenBank/DDBJ whole genome shotgun (WGS) entry which is preliminary data.</text>
</comment>
<gene>
    <name evidence="2" type="ORF">DRJ04_01145</name>
</gene>
<accession>A0A662DGS4</accession>
<dbReference type="Pfam" id="PF10646">
    <property type="entry name" value="Germane"/>
    <property type="match status" value="1"/>
</dbReference>
<feature type="non-terminal residue" evidence="2">
    <location>
        <position position="1"/>
    </location>
</feature>
<dbReference type="AlphaFoldDB" id="A0A662DGS4"/>
<dbReference type="EMBL" id="QMQA01000018">
    <property type="protein sequence ID" value="RLE15064.1"/>
    <property type="molecule type" value="Genomic_DNA"/>
</dbReference>
<dbReference type="SMART" id="SM00909">
    <property type="entry name" value="Germane"/>
    <property type="match status" value="1"/>
</dbReference>
<proteinExistence type="predicted"/>
<evidence type="ECO:0000259" key="1">
    <source>
        <dbReference type="SMART" id="SM00909"/>
    </source>
</evidence>
<feature type="domain" description="GerMN" evidence="1">
    <location>
        <begin position="7"/>
        <end position="96"/>
    </location>
</feature>
<reference evidence="2 3" key="1">
    <citation type="submission" date="2018-06" db="EMBL/GenBank/DDBJ databases">
        <title>Extensive metabolic versatility and redundancy in microbially diverse, dynamic hydrothermal sediments.</title>
        <authorList>
            <person name="Dombrowski N."/>
            <person name="Teske A."/>
            <person name="Baker B.J."/>
        </authorList>
    </citation>
    <scope>NUCLEOTIDE SEQUENCE [LARGE SCALE GENOMIC DNA]</scope>
    <source>
        <strain evidence="2">B3_G15</strain>
    </source>
</reference>
<name>A0A662DGS4_UNCAE</name>
<dbReference type="Proteomes" id="UP000280417">
    <property type="component" value="Unassembled WGS sequence"/>
</dbReference>
<evidence type="ECO:0000313" key="2">
    <source>
        <dbReference type="EMBL" id="RLE15064.1"/>
    </source>
</evidence>
<organism evidence="2 3">
    <name type="scientific">Aerophobetes bacterium</name>
    <dbReference type="NCBI Taxonomy" id="2030807"/>
    <lineage>
        <taxon>Bacteria</taxon>
        <taxon>Candidatus Aerophobota</taxon>
    </lineage>
</organism>
<sequence>RNINDQIRKIIQELIKGPQTSSFLSTLPPQTKLRAVYTREDVIYVDFSSSLIENHPGGTSAELVSIYSIVNTLLENFPSYSRVQILIEGKPHSTLAGHIDIRQPFRKNTKIIKTTE</sequence>
<evidence type="ECO:0000313" key="3">
    <source>
        <dbReference type="Proteomes" id="UP000280417"/>
    </source>
</evidence>
<protein>
    <submittedName>
        <fullName evidence="2">Spore gernimation protein</fullName>
    </submittedName>
</protein>
<dbReference type="InterPro" id="IPR019606">
    <property type="entry name" value="GerMN"/>
</dbReference>